<accession>A0A2J7RPJ1</accession>
<evidence type="ECO:0000313" key="3">
    <source>
        <dbReference type="Proteomes" id="UP000235965"/>
    </source>
</evidence>
<dbReference type="InParanoid" id="A0A2J7RPJ1"/>
<evidence type="ECO:0000256" key="1">
    <source>
        <dbReference type="SAM" id="Phobius"/>
    </source>
</evidence>
<keyword evidence="1" id="KW-1133">Transmembrane helix</keyword>
<proteinExistence type="predicted"/>
<keyword evidence="1" id="KW-0812">Transmembrane</keyword>
<reference evidence="2 3" key="1">
    <citation type="submission" date="2017-12" db="EMBL/GenBank/DDBJ databases">
        <title>Hemimetabolous genomes reveal molecular basis of termite eusociality.</title>
        <authorList>
            <person name="Harrison M.C."/>
            <person name="Jongepier E."/>
            <person name="Robertson H.M."/>
            <person name="Arning N."/>
            <person name="Bitard-Feildel T."/>
            <person name="Chao H."/>
            <person name="Childers C.P."/>
            <person name="Dinh H."/>
            <person name="Doddapaneni H."/>
            <person name="Dugan S."/>
            <person name="Gowin J."/>
            <person name="Greiner C."/>
            <person name="Han Y."/>
            <person name="Hu H."/>
            <person name="Hughes D.S.T."/>
            <person name="Huylmans A.-K."/>
            <person name="Kemena C."/>
            <person name="Kremer L.P.M."/>
            <person name="Lee S.L."/>
            <person name="Lopez-Ezquerra A."/>
            <person name="Mallet L."/>
            <person name="Monroy-Kuhn J.M."/>
            <person name="Moser A."/>
            <person name="Murali S.C."/>
            <person name="Muzny D.M."/>
            <person name="Otani S."/>
            <person name="Piulachs M.-D."/>
            <person name="Poelchau M."/>
            <person name="Qu J."/>
            <person name="Schaub F."/>
            <person name="Wada-Katsumata A."/>
            <person name="Worley K.C."/>
            <person name="Xie Q."/>
            <person name="Ylla G."/>
            <person name="Poulsen M."/>
            <person name="Gibbs R.A."/>
            <person name="Schal C."/>
            <person name="Richards S."/>
            <person name="Belles X."/>
            <person name="Korb J."/>
            <person name="Bornberg-Bauer E."/>
        </authorList>
    </citation>
    <scope>NUCLEOTIDE SEQUENCE [LARGE SCALE GENOMIC DNA]</scope>
    <source>
        <tissue evidence="2">Whole body</tissue>
    </source>
</reference>
<gene>
    <name evidence="2" type="ORF">B7P43_G13629</name>
</gene>
<protein>
    <submittedName>
        <fullName evidence="2">Uncharacterized protein</fullName>
    </submittedName>
</protein>
<keyword evidence="1" id="KW-0472">Membrane</keyword>
<organism evidence="2 3">
    <name type="scientific">Cryptotermes secundus</name>
    <dbReference type="NCBI Taxonomy" id="105785"/>
    <lineage>
        <taxon>Eukaryota</taxon>
        <taxon>Metazoa</taxon>
        <taxon>Ecdysozoa</taxon>
        <taxon>Arthropoda</taxon>
        <taxon>Hexapoda</taxon>
        <taxon>Insecta</taxon>
        <taxon>Pterygota</taxon>
        <taxon>Neoptera</taxon>
        <taxon>Polyneoptera</taxon>
        <taxon>Dictyoptera</taxon>
        <taxon>Blattodea</taxon>
        <taxon>Blattoidea</taxon>
        <taxon>Termitoidae</taxon>
        <taxon>Kalotermitidae</taxon>
        <taxon>Cryptotermitinae</taxon>
        <taxon>Cryptotermes</taxon>
    </lineage>
</organism>
<dbReference type="EMBL" id="NEVH01001358">
    <property type="protein sequence ID" value="PNF42751.1"/>
    <property type="molecule type" value="Genomic_DNA"/>
</dbReference>
<keyword evidence="3" id="KW-1185">Reference proteome</keyword>
<feature type="transmembrane region" description="Helical" evidence="1">
    <location>
        <begin position="12"/>
        <end position="35"/>
    </location>
</feature>
<dbReference type="Proteomes" id="UP000235965">
    <property type="component" value="Unassembled WGS sequence"/>
</dbReference>
<sequence length="54" mass="6009">MSSGKILLPAETFDLLCCFVWFSAPHFCFSAICLLKALPGIFFFADIVEVFACQ</sequence>
<evidence type="ECO:0000313" key="2">
    <source>
        <dbReference type="EMBL" id="PNF42751.1"/>
    </source>
</evidence>
<dbReference type="AlphaFoldDB" id="A0A2J7RPJ1"/>
<comment type="caution">
    <text evidence="2">The sequence shown here is derived from an EMBL/GenBank/DDBJ whole genome shotgun (WGS) entry which is preliminary data.</text>
</comment>
<name>A0A2J7RPJ1_9NEOP</name>